<feature type="compositionally biased region" description="Basic and acidic residues" evidence="1">
    <location>
        <begin position="84"/>
        <end position="98"/>
    </location>
</feature>
<dbReference type="EnsemblMetazoa" id="AMAM016594-RA">
    <property type="protein sequence ID" value="AMAM016594-PA"/>
    <property type="gene ID" value="AMAM016594"/>
</dbReference>
<feature type="compositionally biased region" description="Polar residues" evidence="1">
    <location>
        <begin position="145"/>
        <end position="154"/>
    </location>
</feature>
<evidence type="ECO:0000256" key="2">
    <source>
        <dbReference type="SAM" id="SignalP"/>
    </source>
</evidence>
<organism evidence="3 4">
    <name type="scientific">Anopheles maculatus</name>
    <dbReference type="NCBI Taxonomy" id="74869"/>
    <lineage>
        <taxon>Eukaryota</taxon>
        <taxon>Metazoa</taxon>
        <taxon>Ecdysozoa</taxon>
        <taxon>Arthropoda</taxon>
        <taxon>Hexapoda</taxon>
        <taxon>Insecta</taxon>
        <taxon>Pterygota</taxon>
        <taxon>Neoptera</taxon>
        <taxon>Endopterygota</taxon>
        <taxon>Diptera</taxon>
        <taxon>Nematocera</taxon>
        <taxon>Culicoidea</taxon>
        <taxon>Culicidae</taxon>
        <taxon>Anophelinae</taxon>
        <taxon>Anopheles</taxon>
        <taxon>Anopheles maculatus group</taxon>
    </lineage>
</organism>
<sequence>MLVFGVYLATELVCYLASLASSDDLEVEFVNALQSTQQEMMSKLAMIDADVGTGLMGGSGTVGSSATSTNVPAVAMNNGPDGDPGDHDSNSPRTEPKKKESRKWKNWGWKTNTAAATTTGTNANGTAGPKQASIEEEADSPKRSAGSTRHSSPADSPKHKLLLGTGKVEDVNSSSSISPASLRRKKFLSSKNQSPVNRSEARASAGARLYEELESSLQDSDSDELAALIVNGRPATIHLIQPSTIPGLY</sequence>
<feature type="region of interest" description="Disordered" evidence="1">
    <location>
        <begin position="60"/>
        <end position="205"/>
    </location>
</feature>
<proteinExistence type="predicted"/>
<dbReference type="AlphaFoldDB" id="A0A182SZK6"/>
<evidence type="ECO:0000256" key="1">
    <source>
        <dbReference type="SAM" id="MobiDB-lite"/>
    </source>
</evidence>
<dbReference type="Proteomes" id="UP000075901">
    <property type="component" value="Unassembled WGS sequence"/>
</dbReference>
<keyword evidence="2" id="KW-0732">Signal</keyword>
<protein>
    <submittedName>
        <fullName evidence="3">Uncharacterized protein</fullName>
    </submittedName>
</protein>
<keyword evidence="4" id="KW-1185">Reference proteome</keyword>
<dbReference type="VEuPathDB" id="VectorBase:AMAM016594"/>
<reference evidence="4" key="1">
    <citation type="submission" date="2013-09" db="EMBL/GenBank/DDBJ databases">
        <title>The Genome Sequence of Anopheles maculatus species B.</title>
        <authorList>
            <consortium name="The Broad Institute Genomics Platform"/>
            <person name="Neafsey D.E."/>
            <person name="Besansky N."/>
            <person name="Howell P."/>
            <person name="Walton C."/>
            <person name="Young S.K."/>
            <person name="Zeng Q."/>
            <person name="Gargeya S."/>
            <person name="Fitzgerald M."/>
            <person name="Haas B."/>
            <person name="Abouelleil A."/>
            <person name="Allen A.W."/>
            <person name="Alvarado L."/>
            <person name="Arachchi H.M."/>
            <person name="Berlin A.M."/>
            <person name="Chapman S.B."/>
            <person name="Gainer-Dewar J."/>
            <person name="Goldberg J."/>
            <person name="Griggs A."/>
            <person name="Gujja S."/>
            <person name="Hansen M."/>
            <person name="Howarth C."/>
            <person name="Imamovic A."/>
            <person name="Ireland A."/>
            <person name="Larimer J."/>
            <person name="McCowan C."/>
            <person name="Murphy C."/>
            <person name="Pearson M."/>
            <person name="Poon T.W."/>
            <person name="Priest M."/>
            <person name="Roberts A."/>
            <person name="Saif S."/>
            <person name="Shea T."/>
            <person name="Sisk P."/>
            <person name="Sykes S."/>
            <person name="Wortman J."/>
            <person name="Nusbaum C."/>
            <person name="Birren B."/>
        </authorList>
    </citation>
    <scope>NUCLEOTIDE SEQUENCE [LARGE SCALE GENOMIC DNA]</scope>
    <source>
        <strain evidence="4">maculatus3</strain>
    </source>
</reference>
<reference evidence="3" key="2">
    <citation type="submission" date="2020-05" db="UniProtKB">
        <authorList>
            <consortium name="EnsemblMetazoa"/>
        </authorList>
    </citation>
    <scope>IDENTIFICATION</scope>
    <source>
        <strain evidence="3">maculatus3</strain>
    </source>
</reference>
<accession>A0A182SZK6</accession>
<name>A0A182SZK6_9DIPT</name>
<evidence type="ECO:0000313" key="4">
    <source>
        <dbReference type="Proteomes" id="UP000075901"/>
    </source>
</evidence>
<evidence type="ECO:0000313" key="3">
    <source>
        <dbReference type="EnsemblMetazoa" id="AMAM016594-PA"/>
    </source>
</evidence>
<feature type="chain" id="PRO_5008136294" evidence="2">
    <location>
        <begin position="21"/>
        <end position="249"/>
    </location>
</feature>
<feature type="signal peptide" evidence="2">
    <location>
        <begin position="1"/>
        <end position="20"/>
    </location>
</feature>
<feature type="compositionally biased region" description="Low complexity" evidence="1">
    <location>
        <begin position="111"/>
        <end position="128"/>
    </location>
</feature>